<proteinExistence type="predicted"/>
<feature type="region of interest" description="Disordered" evidence="2">
    <location>
        <begin position="176"/>
        <end position="213"/>
    </location>
</feature>
<gene>
    <name evidence="3" type="ORF">L3X38_030555</name>
</gene>
<dbReference type="EMBL" id="JAJFAZ020000006">
    <property type="protein sequence ID" value="KAI5321484.1"/>
    <property type="molecule type" value="Genomic_DNA"/>
</dbReference>
<feature type="coiled-coil region" evidence="1">
    <location>
        <begin position="67"/>
        <end position="94"/>
    </location>
</feature>
<organism evidence="3 4">
    <name type="scientific">Prunus dulcis</name>
    <name type="common">Almond</name>
    <name type="synonym">Amygdalus dulcis</name>
    <dbReference type="NCBI Taxonomy" id="3755"/>
    <lineage>
        <taxon>Eukaryota</taxon>
        <taxon>Viridiplantae</taxon>
        <taxon>Streptophyta</taxon>
        <taxon>Embryophyta</taxon>
        <taxon>Tracheophyta</taxon>
        <taxon>Spermatophyta</taxon>
        <taxon>Magnoliopsida</taxon>
        <taxon>eudicotyledons</taxon>
        <taxon>Gunneridae</taxon>
        <taxon>Pentapetalae</taxon>
        <taxon>rosids</taxon>
        <taxon>fabids</taxon>
        <taxon>Rosales</taxon>
        <taxon>Rosaceae</taxon>
        <taxon>Amygdaloideae</taxon>
        <taxon>Amygdaleae</taxon>
        <taxon>Prunus</taxon>
    </lineage>
</organism>
<sequence length="213" mass="23702">MDLVEIDELPKKGLREEACRAFRLQASASMDMLLCMERAINAAESAKRAYDDGHSKVAESGKVLQDHANLIKEKEGLERQVKTSEEKLAEMRGALKATVNTAREAKVAKEAVRVVLEKAKLSKAIEIEAAIREAVSQYRSSEELTVLLEFYRFNPGQKLNLNFDVDPPPLPEWLTEEMIEDYEGEDAPPESGPEAEAEADGRDVVQGTEEPDV</sequence>
<protein>
    <submittedName>
        <fullName evidence="3">Uncharacterized protein</fullName>
    </submittedName>
</protein>
<keyword evidence="1" id="KW-0175">Coiled coil</keyword>
<dbReference type="Proteomes" id="UP001054821">
    <property type="component" value="Chromosome 6"/>
</dbReference>
<evidence type="ECO:0000313" key="3">
    <source>
        <dbReference type="EMBL" id="KAI5321484.1"/>
    </source>
</evidence>
<evidence type="ECO:0000256" key="1">
    <source>
        <dbReference type="SAM" id="Coils"/>
    </source>
</evidence>
<dbReference type="AlphaFoldDB" id="A0AAD4VBN6"/>
<evidence type="ECO:0000256" key="2">
    <source>
        <dbReference type="SAM" id="MobiDB-lite"/>
    </source>
</evidence>
<comment type="caution">
    <text evidence="3">The sequence shown here is derived from an EMBL/GenBank/DDBJ whole genome shotgun (WGS) entry which is preliminary data.</text>
</comment>
<keyword evidence="4" id="KW-1185">Reference proteome</keyword>
<evidence type="ECO:0000313" key="4">
    <source>
        <dbReference type="Proteomes" id="UP001054821"/>
    </source>
</evidence>
<accession>A0AAD4VBN6</accession>
<feature type="compositionally biased region" description="Acidic residues" evidence="2">
    <location>
        <begin position="176"/>
        <end position="198"/>
    </location>
</feature>
<reference evidence="3 4" key="1">
    <citation type="journal article" date="2022" name="G3 (Bethesda)">
        <title>Whole-genome sequence and methylome profiling of the almond [Prunus dulcis (Mill.) D.A. Webb] cultivar 'Nonpareil'.</title>
        <authorList>
            <person name="D'Amico-Willman K.M."/>
            <person name="Ouma W.Z."/>
            <person name="Meulia T."/>
            <person name="Sideli G.M."/>
            <person name="Gradziel T.M."/>
            <person name="Fresnedo-Ramirez J."/>
        </authorList>
    </citation>
    <scope>NUCLEOTIDE SEQUENCE [LARGE SCALE GENOMIC DNA]</scope>
    <source>
        <strain evidence="3">Clone GOH B32 T37-40</strain>
    </source>
</reference>
<name>A0AAD4VBN6_PRUDU</name>